<keyword evidence="2 8" id="KW-0808">Transferase</keyword>
<keyword evidence="3 8" id="KW-0479">Metal-binding</keyword>
<feature type="binding site" evidence="8">
    <location>
        <position position="8"/>
    </location>
    <ligand>
        <name>Mg(2+)</name>
        <dbReference type="ChEBI" id="CHEBI:18420"/>
    </ligand>
</feature>
<evidence type="ECO:0000256" key="4">
    <source>
        <dbReference type="ARBA" id="ARBA00022832"/>
    </source>
</evidence>
<keyword evidence="4 8" id="KW-0276">Fatty acid metabolism</keyword>
<comment type="subcellular location">
    <subcellularLocation>
        <location evidence="8">Cytoplasm</location>
    </subcellularLocation>
</comment>
<accession>G5IDV0</accession>
<dbReference type="GO" id="GO:0006633">
    <property type="term" value="P:fatty acid biosynthetic process"/>
    <property type="evidence" value="ECO:0007669"/>
    <property type="project" value="UniProtKB-UniRule"/>
</dbReference>
<dbReference type="Pfam" id="PF01648">
    <property type="entry name" value="ACPS"/>
    <property type="match status" value="1"/>
</dbReference>
<keyword evidence="5 8" id="KW-0460">Magnesium</keyword>
<evidence type="ECO:0000256" key="6">
    <source>
        <dbReference type="ARBA" id="ARBA00023098"/>
    </source>
</evidence>
<keyword evidence="1 8" id="KW-0444">Lipid biosynthesis</keyword>
<dbReference type="Proteomes" id="UP000005384">
    <property type="component" value="Unassembled WGS sequence"/>
</dbReference>
<comment type="caution">
    <text evidence="10">The sequence shown here is derived from an EMBL/GenBank/DDBJ whole genome shotgun (WGS) entry which is preliminary data.</text>
</comment>
<dbReference type="OrthoDB" id="517356at2"/>
<evidence type="ECO:0000256" key="7">
    <source>
        <dbReference type="ARBA" id="ARBA00023160"/>
    </source>
</evidence>
<dbReference type="GO" id="GO:0000287">
    <property type="term" value="F:magnesium ion binding"/>
    <property type="evidence" value="ECO:0007669"/>
    <property type="project" value="UniProtKB-UniRule"/>
</dbReference>
<evidence type="ECO:0000313" key="10">
    <source>
        <dbReference type="EMBL" id="EHI60360.1"/>
    </source>
</evidence>
<keyword evidence="6 8" id="KW-0443">Lipid metabolism</keyword>
<gene>
    <name evidence="8" type="primary">acpS</name>
    <name evidence="10" type="ORF">HMPREF9473_01657</name>
</gene>
<comment type="catalytic activity">
    <reaction evidence="8">
        <text>apo-[ACP] + CoA = holo-[ACP] + adenosine 3',5'-bisphosphate + H(+)</text>
        <dbReference type="Rhea" id="RHEA:12068"/>
        <dbReference type="Rhea" id="RHEA-COMP:9685"/>
        <dbReference type="Rhea" id="RHEA-COMP:9690"/>
        <dbReference type="ChEBI" id="CHEBI:15378"/>
        <dbReference type="ChEBI" id="CHEBI:29999"/>
        <dbReference type="ChEBI" id="CHEBI:57287"/>
        <dbReference type="ChEBI" id="CHEBI:58343"/>
        <dbReference type="ChEBI" id="CHEBI:64479"/>
        <dbReference type="EC" id="2.7.8.7"/>
    </reaction>
</comment>
<dbReference type="InterPro" id="IPR008278">
    <property type="entry name" value="4-PPantetheinyl_Trfase_dom"/>
</dbReference>
<evidence type="ECO:0000256" key="5">
    <source>
        <dbReference type="ARBA" id="ARBA00022842"/>
    </source>
</evidence>
<dbReference type="EC" id="2.7.8.7" evidence="8"/>
<dbReference type="HOGENOM" id="CLU_089696_0_2_9"/>
<feature type="binding site" evidence="8">
    <location>
        <position position="52"/>
    </location>
    <ligand>
        <name>Mg(2+)</name>
        <dbReference type="ChEBI" id="CHEBI:18420"/>
    </ligand>
</feature>
<protein>
    <recommendedName>
        <fullName evidence="8">Holo-[acyl-carrier-protein] synthase</fullName>
        <shortName evidence="8">Holo-ACP synthase</shortName>
        <ecNumber evidence="8">2.7.8.7</ecNumber>
    </recommendedName>
    <alternativeName>
        <fullName evidence="8">4'-phosphopantetheinyl transferase AcpS</fullName>
    </alternativeName>
</protein>
<proteinExistence type="inferred from homology"/>
<evidence type="ECO:0000256" key="2">
    <source>
        <dbReference type="ARBA" id="ARBA00022679"/>
    </source>
</evidence>
<dbReference type="PATRIC" id="fig|742737.3.peg.1678"/>
<evidence type="ECO:0000256" key="1">
    <source>
        <dbReference type="ARBA" id="ARBA00022516"/>
    </source>
</evidence>
<dbReference type="InterPro" id="IPR002582">
    <property type="entry name" value="ACPS"/>
</dbReference>
<sequence>MILGIGTDMIEIARIRKACEKEAFLTRTFTELECRQAKGSASMLAGNFAIKEAVAKSFGTGFRTFMPGDIEVLRDELGKPYVVLYRGAKEMAKSMGMSRIHVSITNTSEYALGFAVGEGER</sequence>
<dbReference type="AlphaFoldDB" id="G5IDV0"/>
<dbReference type="EMBL" id="ADLN01000026">
    <property type="protein sequence ID" value="EHI60360.1"/>
    <property type="molecule type" value="Genomic_DNA"/>
</dbReference>
<evidence type="ECO:0000256" key="3">
    <source>
        <dbReference type="ARBA" id="ARBA00022723"/>
    </source>
</evidence>
<dbReference type="GO" id="GO:0008897">
    <property type="term" value="F:holo-[acyl-carrier-protein] synthase activity"/>
    <property type="evidence" value="ECO:0007669"/>
    <property type="project" value="UniProtKB-UniRule"/>
</dbReference>
<keyword evidence="8" id="KW-0963">Cytoplasm</keyword>
<keyword evidence="7 8" id="KW-0275">Fatty acid biosynthesis</keyword>
<dbReference type="InterPro" id="IPR037143">
    <property type="entry name" value="4-PPantetheinyl_Trfase_dom_sf"/>
</dbReference>
<dbReference type="GO" id="GO:0005737">
    <property type="term" value="C:cytoplasm"/>
    <property type="evidence" value="ECO:0007669"/>
    <property type="project" value="UniProtKB-SubCell"/>
</dbReference>
<evidence type="ECO:0000256" key="8">
    <source>
        <dbReference type="HAMAP-Rule" id="MF_00101"/>
    </source>
</evidence>
<comment type="cofactor">
    <cofactor evidence="8">
        <name>Mg(2+)</name>
        <dbReference type="ChEBI" id="CHEBI:18420"/>
    </cofactor>
</comment>
<dbReference type="Gene3D" id="3.90.470.20">
    <property type="entry name" value="4'-phosphopantetheinyl transferase domain"/>
    <property type="match status" value="1"/>
</dbReference>
<dbReference type="SUPFAM" id="SSF56214">
    <property type="entry name" value="4'-phosphopantetheinyl transferase"/>
    <property type="match status" value="1"/>
</dbReference>
<comment type="function">
    <text evidence="8">Transfers the 4'-phosphopantetheine moiety from coenzyme A to a Ser of acyl-carrier-protein.</text>
</comment>
<dbReference type="NCBIfam" id="TIGR00516">
    <property type="entry name" value="acpS"/>
    <property type="match status" value="1"/>
</dbReference>
<keyword evidence="11" id="KW-1185">Reference proteome</keyword>
<comment type="similarity">
    <text evidence="8">Belongs to the P-Pant transferase superfamily. AcpS family.</text>
</comment>
<dbReference type="InterPro" id="IPR004568">
    <property type="entry name" value="Ppantetheine-prot_Trfase_dom"/>
</dbReference>
<evidence type="ECO:0000313" key="11">
    <source>
        <dbReference type="Proteomes" id="UP000005384"/>
    </source>
</evidence>
<evidence type="ECO:0000259" key="9">
    <source>
        <dbReference type="Pfam" id="PF01648"/>
    </source>
</evidence>
<feature type="domain" description="4'-phosphopantetheinyl transferase" evidence="9">
    <location>
        <begin position="4"/>
        <end position="112"/>
    </location>
</feature>
<organism evidence="10 11">
    <name type="scientific">Hungatella hathewayi WAL-18680</name>
    <dbReference type="NCBI Taxonomy" id="742737"/>
    <lineage>
        <taxon>Bacteria</taxon>
        <taxon>Bacillati</taxon>
        <taxon>Bacillota</taxon>
        <taxon>Clostridia</taxon>
        <taxon>Lachnospirales</taxon>
        <taxon>Lachnospiraceae</taxon>
        <taxon>Hungatella</taxon>
    </lineage>
</organism>
<name>G5IDV0_9FIRM</name>
<reference evidence="10 11" key="1">
    <citation type="submission" date="2011-08" db="EMBL/GenBank/DDBJ databases">
        <title>The Genome Sequence of Clostridium hathewayi WAL-18680.</title>
        <authorList>
            <consortium name="The Broad Institute Genome Sequencing Platform"/>
            <person name="Earl A."/>
            <person name="Ward D."/>
            <person name="Feldgarden M."/>
            <person name="Gevers D."/>
            <person name="Finegold S.M."/>
            <person name="Summanen P.H."/>
            <person name="Molitoris D.R."/>
            <person name="Song M."/>
            <person name="Daigneault M."/>
            <person name="Allen-Vercoe E."/>
            <person name="Young S.K."/>
            <person name="Zeng Q."/>
            <person name="Gargeya S."/>
            <person name="Fitzgerald M."/>
            <person name="Haas B."/>
            <person name="Abouelleil A."/>
            <person name="Alvarado L."/>
            <person name="Arachchi H.M."/>
            <person name="Berlin A."/>
            <person name="Brown A."/>
            <person name="Chapman S.B."/>
            <person name="Chen Z."/>
            <person name="Dunbar C."/>
            <person name="Freedman E."/>
            <person name="Gearin G."/>
            <person name="Gellesch M."/>
            <person name="Goldberg J."/>
            <person name="Griggs A."/>
            <person name="Gujja S."/>
            <person name="Heiman D."/>
            <person name="Howarth C."/>
            <person name="Larson L."/>
            <person name="Lui A."/>
            <person name="MacDonald P.J.P."/>
            <person name="Montmayeur A."/>
            <person name="Murphy C."/>
            <person name="Neiman D."/>
            <person name="Pearson M."/>
            <person name="Priest M."/>
            <person name="Roberts A."/>
            <person name="Saif S."/>
            <person name="Shea T."/>
            <person name="Shenoy N."/>
            <person name="Sisk P."/>
            <person name="Stolte C."/>
            <person name="Sykes S."/>
            <person name="Wortman J."/>
            <person name="Nusbaum C."/>
            <person name="Birren B."/>
        </authorList>
    </citation>
    <scope>NUCLEOTIDE SEQUENCE [LARGE SCALE GENOMIC DNA]</scope>
    <source>
        <strain evidence="10 11">WAL-18680</strain>
    </source>
</reference>
<dbReference type="HAMAP" id="MF_00101">
    <property type="entry name" value="AcpS"/>
    <property type="match status" value="1"/>
</dbReference>
<dbReference type="NCBIfam" id="TIGR00556">
    <property type="entry name" value="pantethn_trn"/>
    <property type="match status" value="1"/>
</dbReference>
<dbReference type="RefSeq" id="WP_006779640.1">
    <property type="nucleotide sequence ID" value="NZ_CP040506.1"/>
</dbReference>